<dbReference type="InterPro" id="IPR035437">
    <property type="entry name" value="SNase_OB-fold_sf"/>
</dbReference>
<dbReference type="PANTHER" id="PTHR22948">
    <property type="entry name" value="TUDOR DOMAIN CONTAINING PROTEIN"/>
    <property type="match status" value="1"/>
</dbReference>
<dbReference type="GeneID" id="108628107"/>
<dbReference type="GO" id="GO:0005737">
    <property type="term" value="C:cytoplasm"/>
    <property type="evidence" value="ECO:0007669"/>
    <property type="project" value="UniProtKB-ARBA"/>
</dbReference>
<keyword evidence="2" id="KW-1185">Reference proteome</keyword>
<protein>
    <submittedName>
        <fullName evidence="3">Uncharacterized protein LOC108628107</fullName>
    </submittedName>
</protein>
<name>A0AAJ7S7G0_9HYME</name>
<evidence type="ECO:0000259" key="1">
    <source>
        <dbReference type="PROSITE" id="PS50304"/>
    </source>
</evidence>
<gene>
    <name evidence="3" type="primary">LOC108628107</name>
</gene>
<reference evidence="3" key="1">
    <citation type="submission" date="2025-08" db="UniProtKB">
        <authorList>
            <consortium name="RefSeq"/>
        </authorList>
    </citation>
    <scope>IDENTIFICATION</scope>
    <source>
        <tissue evidence="3">Whole body</tissue>
    </source>
</reference>
<dbReference type="Gene3D" id="2.40.50.90">
    <property type="match status" value="1"/>
</dbReference>
<evidence type="ECO:0000313" key="2">
    <source>
        <dbReference type="Proteomes" id="UP000694925"/>
    </source>
</evidence>
<evidence type="ECO:0000313" key="3">
    <source>
        <dbReference type="RefSeq" id="XP_026672019.1"/>
    </source>
</evidence>
<dbReference type="PANTHER" id="PTHR22948:SF76">
    <property type="entry name" value="FI20010P1-RELATED"/>
    <property type="match status" value="1"/>
</dbReference>
<dbReference type="KEGG" id="ccal:108628107"/>
<feature type="domain" description="Tudor" evidence="1">
    <location>
        <begin position="237"/>
        <end position="294"/>
    </location>
</feature>
<dbReference type="AlphaFoldDB" id="A0AAJ7S7G0"/>
<organism evidence="2 3">
    <name type="scientific">Ceratina calcarata</name>
    <dbReference type="NCBI Taxonomy" id="156304"/>
    <lineage>
        <taxon>Eukaryota</taxon>
        <taxon>Metazoa</taxon>
        <taxon>Ecdysozoa</taxon>
        <taxon>Arthropoda</taxon>
        <taxon>Hexapoda</taxon>
        <taxon>Insecta</taxon>
        <taxon>Pterygota</taxon>
        <taxon>Neoptera</taxon>
        <taxon>Endopterygota</taxon>
        <taxon>Hymenoptera</taxon>
        <taxon>Apocrita</taxon>
        <taxon>Aculeata</taxon>
        <taxon>Apoidea</taxon>
        <taxon>Anthophila</taxon>
        <taxon>Apidae</taxon>
        <taxon>Ceratina</taxon>
        <taxon>Zadontomerus</taxon>
    </lineage>
</organism>
<dbReference type="Pfam" id="PF00567">
    <property type="entry name" value="TUDOR"/>
    <property type="match status" value="1"/>
</dbReference>
<sequence>MLDAVQVDILRGIPTEKFKHISKFVAEQISQLPKGRSCRANRYYSSTSVYTRTLILSQALEKIIELINNIQMAYRDNKFLQLYTPELNITMKDMEEQQSKLRSRLHQDSNVVYPVEGTDAFELYSAKRDMSAFRIKEMKGHDSEDEEAVPSKLSFSTLKMFVPEEVMGVGDRVNNIEPRKFISEGISFLEVFVVEVFTPTFFWVHLRENTYEFKKLMINLGHFYTQNSSKYLIPPIALEKGLNCACKYYDKWHRAIIENITPDFLITVLFYDYGTVKTCSRNEVYYLHKKFSNLPAQAIPCGLVNIMPQKGSKWSRHVTHEFALKTANIPLIATIASVSMENNSMMIVLTDTSKDEDVHINDWLVKENLVIPGRKMNKVDMNNLLLYTEENLLKHPHLCYEEEELETLDEEKQQIPDREIVNAPLISPQSILENTAFKPSSELVLRDEYKMSREENVKNQNLPPLNLFRCNRNNPFLQGEQPVYEIHPQEFTQLWNDNLSVQAQISEALSLLINKVNSAKDEDIINNIKSILSNAYSQIPNCTDPLNAAIADICKDTITSISSYLWETNFDKTKIPLFLTCSNNSNHFNGYTEPVQNGNVQEASNYPNWTGNNYLIPGNDLIIPNRQNWEVEQFDQSKFSMSVKNYLTKNSIDADSSKHLSLNTKLYFQAVELQTGIIHVFHYMHEGWLLLDEFVEKFTQFATSWYLLNDLKTHNVFIKVEEIDQTKNSIEPLKTNSVMLKSTRDILNGVTKLYLISLNSAIRALYTLKIISLDDVNAIYMYETFTSNSVAYEIWLIVNHYNKLKCGVEQL</sequence>
<dbReference type="RefSeq" id="XP_026672019.1">
    <property type="nucleotide sequence ID" value="XM_026816218.1"/>
</dbReference>
<dbReference type="PROSITE" id="PS50304">
    <property type="entry name" value="TUDOR"/>
    <property type="match status" value="1"/>
</dbReference>
<dbReference type="InterPro" id="IPR050621">
    <property type="entry name" value="Tudor_domain_containing"/>
</dbReference>
<dbReference type="InterPro" id="IPR002999">
    <property type="entry name" value="Tudor"/>
</dbReference>
<dbReference type="SUPFAM" id="SSF63748">
    <property type="entry name" value="Tudor/PWWP/MBT"/>
    <property type="match status" value="1"/>
</dbReference>
<proteinExistence type="predicted"/>
<dbReference type="Gene3D" id="2.30.30.140">
    <property type="match status" value="1"/>
</dbReference>
<dbReference type="Proteomes" id="UP000694925">
    <property type="component" value="Unplaced"/>
</dbReference>
<accession>A0AAJ7S7G0</accession>